<proteinExistence type="predicted"/>
<dbReference type="EMBL" id="BK015930">
    <property type="protein sequence ID" value="DAF85774.1"/>
    <property type="molecule type" value="Genomic_DNA"/>
</dbReference>
<reference evidence="1" key="1">
    <citation type="journal article" date="2021" name="Proc. Natl. Acad. Sci. U.S.A.">
        <title>A Catalog of Tens of Thousands of Viruses from Human Metagenomes Reveals Hidden Associations with Chronic Diseases.</title>
        <authorList>
            <person name="Tisza M.J."/>
            <person name="Buck C.B."/>
        </authorList>
    </citation>
    <scope>NUCLEOTIDE SEQUENCE</scope>
    <source>
        <strain evidence="1">CtWT735</strain>
    </source>
</reference>
<accession>A0A8S5TU98</accession>
<name>A0A8S5TU98_9CAUD</name>
<evidence type="ECO:0000313" key="1">
    <source>
        <dbReference type="EMBL" id="DAF85774.1"/>
    </source>
</evidence>
<sequence>MNEHDIGCQCLPILYKRAKEAYQEEHRTYHDIFTLKPASVSMELLNEYNLFMDREVKNTMQMINTIRLANNLKELSIYEVLTMEDNNDD</sequence>
<organism evidence="1">
    <name type="scientific">Siphoviridae sp. ctWT735</name>
    <dbReference type="NCBI Taxonomy" id="2825538"/>
    <lineage>
        <taxon>Viruses</taxon>
        <taxon>Duplodnaviria</taxon>
        <taxon>Heunggongvirae</taxon>
        <taxon>Uroviricota</taxon>
        <taxon>Caudoviricetes</taxon>
    </lineage>
</organism>
<protein>
    <submittedName>
        <fullName evidence="1">Uncharacterized protein</fullName>
    </submittedName>
</protein>